<evidence type="ECO:0000256" key="1">
    <source>
        <dbReference type="SAM" id="MobiDB-lite"/>
    </source>
</evidence>
<protein>
    <submittedName>
        <fullName evidence="2">Uncharacterized protein</fullName>
    </submittedName>
</protein>
<accession>A0A016SVJ2</accession>
<dbReference type="Proteomes" id="UP000024635">
    <property type="component" value="Unassembled WGS sequence"/>
</dbReference>
<dbReference type="AlphaFoldDB" id="A0A016SVJ2"/>
<name>A0A016SVJ2_9BILA</name>
<proteinExistence type="predicted"/>
<feature type="compositionally biased region" description="Basic and acidic residues" evidence="1">
    <location>
        <begin position="49"/>
        <end position="60"/>
    </location>
</feature>
<dbReference type="EMBL" id="JARK01001508">
    <property type="protein sequence ID" value="EYB94359.1"/>
    <property type="molecule type" value="Genomic_DNA"/>
</dbReference>
<sequence length="103" mass="11565">MQQRNSIRFSAVDTARHLRNVLLTCVLSYPRTKTILQDNPGEASGMSSRHMDEIKDSDDTRNFADSRDYRCLERLAPVIILLSSTGRSSISNEPDEIGEAPLI</sequence>
<comment type="caution">
    <text evidence="2">The sequence shown here is derived from an EMBL/GenBank/DDBJ whole genome shotgun (WGS) entry which is preliminary data.</text>
</comment>
<feature type="region of interest" description="Disordered" evidence="1">
    <location>
        <begin position="36"/>
        <end position="60"/>
    </location>
</feature>
<evidence type="ECO:0000313" key="2">
    <source>
        <dbReference type="EMBL" id="EYB94359.1"/>
    </source>
</evidence>
<keyword evidence="3" id="KW-1185">Reference proteome</keyword>
<gene>
    <name evidence="2" type="primary">Acey_s0172.g347</name>
    <name evidence="2" type="ORF">Y032_0172g347</name>
</gene>
<reference evidence="3" key="1">
    <citation type="journal article" date="2015" name="Nat. Genet.">
        <title>The genome and transcriptome of the zoonotic hookworm Ancylostoma ceylanicum identify infection-specific gene families.</title>
        <authorList>
            <person name="Schwarz E.M."/>
            <person name="Hu Y."/>
            <person name="Antoshechkin I."/>
            <person name="Miller M.M."/>
            <person name="Sternberg P.W."/>
            <person name="Aroian R.V."/>
        </authorList>
    </citation>
    <scope>NUCLEOTIDE SEQUENCE</scope>
    <source>
        <strain evidence="3">HY135</strain>
    </source>
</reference>
<organism evidence="2 3">
    <name type="scientific">Ancylostoma ceylanicum</name>
    <dbReference type="NCBI Taxonomy" id="53326"/>
    <lineage>
        <taxon>Eukaryota</taxon>
        <taxon>Metazoa</taxon>
        <taxon>Ecdysozoa</taxon>
        <taxon>Nematoda</taxon>
        <taxon>Chromadorea</taxon>
        <taxon>Rhabditida</taxon>
        <taxon>Rhabditina</taxon>
        <taxon>Rhabditomorpha</taxon>
        <taxon>Strongyloidea</taxon>
        <taxon>Ancylostomatidae</taxon>
        <taxon>Ancylostomatinae</taxon>
        <taxon>Ancylostoma</taxon>
    </lineage>
</organism>
<evidence type="ECO:0000313" key="3">
    <source>
        <dbReference type="Proteomes" id="UP000024635"/>
    </source>
</evidence>